<dbReference type="InterPro" id="IPR008775">
    <property type="entry name" value="Phytyl_CoA_dOase-like"/>
</dbReference>
<name>A0A382DCC8_9ZZZZ</name>
<dbReference type="Pfam" id="PF05721">
    <property type="entry name" value="PhyH"/>
    <property type="match status" value="1"/>
</dbReference>
<gene>
    <name evidence="1" type="ORF">METZ01_LOCUS189020</name>
</gene>
<sequence length="264" mass="30151">MGEPIADTAEIKNLELQLDALDQHGYLLVRGALDLETVEVWRECLTRKYKHKEWDISNEVGNVAFDYLLEQEPELARALVGHDSVAPYLKAMLGRQCQLRSFRAHINPGAYTQEWHKDFGYYWDAPDEARHALRPLCINTTFYLTDNTPETGRLTFIDNFCHNALPEKIRHLGGYNSDNPFYQWCEKQQQTHLYPLAGDAVVFFSHIPHQGAKLTQEDDNTPLRSNVVLHYQQTPMFPGISFVSSPLPAIAALGYNGTFPFVDP</sequence>
<dbReference type="AlphaFoldDB" id="A0A382DCC8"/>
<evidence type="ECO:0000313" key="1">
    <source>
        <dbReference type="EMBL" id="SVB36166.1"/>
    </source>
</evidence>
<dbReference type="SUPFAM" id="SSF51197">
    <property type="entry name" value="Clavaminate synthase-like"/>
    <property type="match status" value="1"/>
</dbReference>
<dbReference type="EMBL" id="UINC01038732">
    <property type="protein sequence ID" value="SVB36166.1"/>
    <property type="molecule type" value="Genomic_DNA"/>
</dbReference>
<evidence type="ECO:0008006" key="2">
    <source>
        <dbReference type="Google" id="ProtNLM"/>
    </source>
</evidence>
<reference evidence="1" key="1">
    <citation type="submission" date="2018-05" db="EMBL/GenBank/DDBJ databases">
        <authorList>
            <person name="Lanie J.A."/>
            <person name="Ng W.-L."/>
            <person name="Kazmierczak K.M."/>
            <person name="Andrzejewski T.M."/>
            <person name="Davidsen T.M."/>
            <person name="Wayne K.J."/>
            <person name="Tettelin H."/>
            <person name="Glass J.I."/>
            <person name="Rusch D."/>
            <person name="Podicherti R."/>
            <person name="Tsui H.-C.T."/>
            <person name="Winkler M.E."/>
        </authorList>
    </citation>
    <scope>NUCLEOTIDE SEQUENCE</scope>
</reference>
<protein>
    <recommendedName>
        <fullName evidence="2">Phytanoyl-CoA dioxygenase family protein</fullName>
    </recommendedName>
</protein>
<dbReference type="Gene3D" id="2.60.120.620">
    <property type="entry name" value="q2cbj1_9rhob like domain"/>
    <property type="match status" value="1"/>
</dbReference>
<organism evidence="1">
    <name type="scientific">marine metagenome</name>
    <dbReference type="NCBI Taxonomy" id="408172"/>
    <lineage>
        <taxon>unclassified sequences</taxon>
        <taxon>metagenomes</taxon>
        <taxon>ecological metagenomes</taxon>
    </lineage>
</organism>
<proteinExistence type="predicted"/>
<accession>A0A382DCC8</accession>